<dbReference type="PANTHER" id="PTHR13045:SF0">
    <property type="entry name" value="7-METHYLGUANOSINE PHOSPHATE-SPECIFIC 5'-NUCLEOTIDASE"/>
    <property type="match status" value="1"/>
</dbReference>
<comment type="caution">
    <text evidence="10">The sequence shown here is derived from an EMBL/GenBank/DDBJ whole genome shotgun (WGS) entry which is preliminary data.</text>
</comment>
<keyword evidence="7" id="KW-0460">Magnesium</keyword>
<dbReference type="GO" id="GO:0000287">
    <property type="term" value="F:magnesium ion binding"/>
    <property type="evidence" value="ECO:0007669"/>
    <property type="project" value="InterPro"/>
</dbReference>
<comment type="subcellular location">
    <subcellularLocation>
        <location evidence="9">Cytoplasm</location>
    </subcellularLocation>
</comment>
<dbReference type="GO" id="GO:0009117">
    <property type="term" value="P:nucleotide metabolic process"/>
    <property type="evidence" value="ECO:0007669"/>
    <property type="project" value="UniProtKB-KW"/>
</dbReference>
<keyword evidence="4" id="KW-0479">Metal-binding</keyword>
<dbReference type="InterPro" id="IPR036412">
    <property type="entry name" value="HAD-like_sf"/>
</dbReference>
<dbReference type="SFLD" id="SFLDG01128">
    <property type="entry name" value="C1.4:_5'-Nucleotidase_Like"/>
    <property type="match status" value="1"/>
</dbReference>
<dbReference type="GO" id="GO:0005737">
    <property type="term" value="C:cytoplasm"/>
    <property type="evidence" value="ECO:0007669"/>
    <property type="project" value="UniProtKB-SubCell"/>
</dbReference>
<dbReference type="SUPFAM" id="SSF56784">
    <property type="entry name" value="HAD-like"/>
    <property type="match status" value="1"/>
</dbReference>
<evidence type="ECO:0000313" key="11">
    <source>
        <dbReference type="Proteomes" id="UP000494206"/>
    </source>
</evidence>
<dbReference type="GO" id="GO:0008253">
    <property type="term" value="F:5'-nucleotidase activity"/>
    <property type="evidence" value="ECO:0007669"/>
    <property type="project" value="UniProtKB-EC"/>
</dbReference>
<dbReference type="FunFam" id="1.10.150.340:FF:000001">
    <property type="entry name" value="Cytosolic 5-nucleotidase 3-like"/>
    <property type="match status" value="1"/>
</dbReference>
<dbReference type="Pfam" id="PF05822">
    <property type="entry name" value="UMPH-1"/>
    <property type="match status" value="1"/>
</dbReference>
<dbReference type="Proteomes" id="UP000494206">
    <property type="component" value="Unassembled WGS sequence"/>
</dbReference>
<keyword evidence="11" id="KW-1185">Reference proteome</keyword>
<comment type="catalytic activity">
    <reaction evidence="1 9">
        <text>a ribonucleoside 5'-phosphate + H2O = a ribonucleoside + phosphate</text>
        <dbReference type="Rhea" id="RHEA:12484"/>
        <dbReference type="ChEBI" id="CHEBI:15377"/>
        <dbReference type="ChEBI" id="CHEBI:18254"/>
        <dbReference type="ChEBI" id="CHEBI:43474"/>
        <dbReference type="ChEBI" id="CHEBI:58043"/>
        <dbReference type="EC" id="3.1.3.5"/>
    </reaction>
</comment>
<evidence type="ECO:0000256" key="7">
    <source>
        <dbReference type="ARBA" id="ARBA00022842"/>
    </source>
</evidence>
<dbReference type="OrthoDB" id="10014216at2759"/>
<evidence type="ECO:0000256" key="1">
    <source>
        <dbReference type="ARBA" id="ARBA00000815"/>
    </source>
</evidence>
<dbReference type="NCBIfam" id="TIGR01544">
    <property type="entry name" value="HAD-SF-IE"/>
    <property type="match status" value="1"/>
</dbReference>
<dbReference type="FunFam" id="3.40.50.1000:FF:000300">
    <property type="entry name" value="Putative cytosolic 5'-nucleotidase 3"/>
    <property type="match status" value="1"/>
</dbReference>
<keyword evidence="5 9" id="KW-0547">Nucleotide-binding</keyword>
<gene>
    <name evidence="10" type="ORF">CBOVIS_LOCUS5058</name>
</gene>
<evidence type="ECO:0000256" key="4">
    <source>
        <dbReference type="ARBA" id="ARBA00022723"/>
    </source>
</evidence>
<organism evidence="10 11">
    <name type="scientific">Caenorhabditis bovis</name>
    <dbReference type="NCBI Taxonomy" id="2654633"/>
    <lineage>
        <taxon>Eukaryota</taxon>
        <taxon>Metazoa</taxon>
        <taxon>Ecdysozoa</taxon>
        <taxon>Nematoda</taxon>
        <taxon>Chromadorea</taxon>
        <taxon>Rhabditida</taxon>
        <taxon>Rhabditina</taxon>
        <taxon>Rhabditomorpha</taxon>
        <taxon>Rhabditoidea</taxon>
        <taxon>Rhabditidae</taxon>
        <taxon>Peloderinae</taxon>
        <taxon>Caenorhabditis</taxon>
    </lineage>
</organism>
<dbReference type="InterPro" id="IPR023214">
    <property type="entry name" value="HAD_sf"/>
</dbReference>
<evidence type="ECO:0000313" key="10">
    <source>
        <dbReference type="EMBL" id="CAB3402440.1"/>
    </source>
</evidence>
<name>A0A8S1ENP4_9PELO</name>
<dbReference type="PANTHER" id="PTHR13045">
    <property type="entry name" value="5'-NUCLEOTIDASE"/>
    <property type="match status" value="1"/>
</dbReference>
<dbReference type="AlphaFoldDB" id="A0A8S1ENP4"/>
<evidence type="ECO:0000256" key="6">
    <source>
        <dbReference type="ARBA" id="ARBA00022801"/>
    </source>
</evidence>
<dbReference type="SFLD" id="SFLDS00003">
    <property type="entry name" value="Haloacid_Dehalogenase"/>
    <property type="match status" value="1"/>
</dbReference>
<dbReference type="EMBL" id="CADEPM010000003">
    <property type="protein sequence ID" value="CAB3402440.1"/>
    <property type="molecule type" value="Genomic_DNA"/>
</dbReference>
<accession>A0A8S1ENP4</accession>
<evidence type="ECO:0000256" key="8">
    <source>
        <dbReference type="ARBA" id="ARBA00023080"/>
    </source>
</evidence>
<dbReference type="GO" id="GO:0000166">
    <property type="term" value="F:nucleotide binding"/>
    <property type="evidence" value="ECO:0007669"/>
    <property type="project" value="UniProtKB-KW"/>
</dbReference>
<dbReference type="EC" id="3.1.3.5" evidence="3 9"/>
<dbReference type="InterPro" id="IPR006434">
    <property type="entry name" value="Pyrimidine_nucleotidase_eu"/>
</dbReference>
<sequence>MKKLPTANAETLTDPALAPLNTARSESNTMLAVSEAIDIAKAEARNLMLEKLKKSDAIVTLMEELKNMPNVRIANVDAVETAIANMTIGGSRQLLVISDFDYTLSRFHDDNGVRLSTTHGVFDDNVMKINPELGQKFIDLRNKYYPIEFDPKLTPEQKTPMLEAWWRSSHNLIIQERFSKSTIEDFVSNSRIVLRDGAEDLILTLDARNIPLVIFSAGIGNIIEYFLQKKLGALPKNTHFISNMILFDEEDKACAFSEPLIHTFCKNSSVIQKEASFFHEMVGRNNVLLLGDSMGDIHMDVGVEKDGPTLKVGFYNGSVSDEDSIKHYIEAYDIVIIHDNSFTIPQRIIDVVNHNHNIIDPTTL</sequence>
<evidence type="ECO:0000256" key="3">
    <source>
        <dbReference type="ARBA" id="ARBA00012643"/>
    </source>
</evidence>
<dbReference type="Gene3D" id="3.40.50.1000">
    <property type="entry name" value="HAD superfamily/HAD-like"/>
    <property type="match status" value="1"/>
</dbReference>
<evidence type="ECO:0000256" key="2">
    <source>
        <dbReference type="ARBA" id="ARBA00008389"/>
    </source>
</evidence>
<evidence type="ECO:0000256" key="9">
    <source>
        <dbReference type="RuleBase" id="RU361276"/>
    </source>
</evidence>
<keyword evidence="8 9" id="KW-0546">Nucleotide metabolism</keyword>
<evidence type="ECO:0000256" key="5">
    <source>
        <dbReference type="ARBA" id="ARBA00022741"/>
    </source>
</evidence>
<proteinExistence type="inferred from homology"/>
<comment type="similarity">
    <text evidence="2 9">Belongs to the pyrimidine 5'-nucleotidase family.</text>
</comment>
<dbReference type="Gene3D" id="1.10.150.340">
    <property type="entry name" value="Pyrimidine 5'-nucleotidase (UMPH-1), N-terminal domain"/>
    <property type="match status" value="1"/>
</dbReference>
<keyword evidence="6 9" id="KW-0378">Hydrolase</keyword>
<reference evidence="10 11" key="1">
    <citation type="submission" date="2020-04" db="EMBL/GenBank/DDBJ databases">
        <authorList>
            <person name="Laetsch R D."/>
            <person name="Stevens L."/>
            <person name="Kumar S."/>
            <person name="Blaxter L. M."/>
        </authorList>
    </citation>
    <scope>NUCLEOTIDE SEQUENCE [LARGE SCALE GENOMIC DNA]</scope>
</reference>
<keyword evidence="9" id="KW-0963">Cytoplasm</keyword>
<protein>
    <recommendedName>
        <fullName evidence="3 9">5'-nucleotidase</fullName>
        <ecNumber evidence="3 9">3.1.3.5</ecNumber>
    </recommendedName>
</protein>